<accession>A0A814H357</accession>
<protein>
    <submittedName>
        <fullName evidence="1">Uncharacterized protein</fullName>
    </submittedName>
</protein>
<dbReference type="EMBL" id="CAJNOC010003950">
    <property type="protein sequence ID" value="CAF1004147.1"/>
    <property type="molecule type" value="Genomic_DNA"/>
</dbReference>
<evidence type="ECO:0000313" key="2">
    <source>
        <dbReference type="Proteomes" id="UP000663879"/>
    </source>
</evidence>
<dbReference type="Proteomes" id="UP000663879">
    <property type="component" value="Unassembled WGS sequence"/>
</dbReference>
<keyword evidence="2" id="KW-1185">Reference proteome</keyword>
<sequence length="344" mass="40317">MTSLINKAFFVNALQNISNCLKLRKTFTVESIENFLKKEGVSLENLEVRIDSVESYMEWLFNYAKESNDLEIRNEAQKTIEKLKTDKFIVSDRVKSLWVDFLFTNSEQAKLSVKTGDRSEDSLKTEDKSDQRREAKDFIGKVLKNLEYNVINQQKFNQLSLDNFINKSDNRELAGKFDIGVDSTDYYLETAFKLIENIDDTNLNNTAFKVVRWLQQREISIPETVWEKWYLETFDDDLQVTESGSDESSKNEANKALLTTLCSLTKQMSVNKPIRIETLRTSSQDVTEWFERFESQTVKWDSDDRASQVVSFFEDMAFEKYKIMTDGKNDFTRIKQHNINLYNF</sequence>
<reference evidence="1" key="1">
    <citation type="submission" date="2021-02" db="EMBL/GenBank/DDBJ databases">
        <authorList>
            <person name="Nowell W R."/>
        </authorList>
    </citation>
    <scope>NUCLEOTIDE SEQUENCE</scope>
    <source>
        <strain evidence="1">Ploen Becks lab</strain>
    </source>
</reference>
<gene>
    <name evidence="1" type="ORF">OXX778_LOCUS16563</name>
</gene>
<name>A0A814H357_9BILA</name>
<dbReference type="AlphaFoldDB" id="A0A814H357"/>
<proteinExistence type="predicted"/>
<evidence type="ECO:0000313" key="1">
    <source>
        <dbReference type="EMBL" id="CAF1004147.1"/>
    </source>
</evidence>
<organism evidence="1 2">
    <name type="scientific">Brachionus calyciflorus</name>
    <dbReference type="NCBI Taxonomy" id="104777"/>
    <lineage>
        <taxon>Eukaryota</taxon>
        <taxon>Metazoa</taxon>
        <taxon>Spiralia</taxon>
        <taxon>Gnathifera</taxon>
        <taxon>Rotifera</taxon>
        <taxon>Eurotatoria</taxon>
        <taxon>Monogononta</taxon>
        <taxon>Pseudotrocha</taxon>
        <taxon>Ploima</taxon>
        <taxon>Brachionidae</taxon>
        <taxon>Brachionus</taxon>
    </lineage>
</organism>
<comment type="caution">
    <text evidence="1">The sequence shown here is derived from an EMBL/GenBank/DDBJ whole genome shotgun (WGS) entry which is preliminary data.</text>
</comment>